<name>A0A7W6K9I8_9SPHI</name>
<evidence type="ECO:0000313" key="2">
    <source>
        <dbReference type="EMBL" id="GGH02784.1"/>
    </source>
</evidence>
<sequence length="360" mass="40841">MKKRTTNRIIILSESLNSYGFWVDVNGVDLTRFEKNPLMLWMHTRPSIPARENDVLPLGNVVELRKEDHPELGRVLTGQPVFDTSYKFAETIYNMYENETLRMASAGLDPQEWSEDVDKLKPLQRHHTLTRSILDEVTICDIGSNPDAHQEPSVALYKQGKRIQLSHNGANSDLPLLNHTLINNEMSKIELTAEKAAILLGKTNAVNQNEFETGISEIVQLAQKQKTQIETLQKEKEGLQEKLDKVELTALEEKTKVLLSAAVKDRKIVEGDTAFYADQVKTEADYTRVKLHLDGKTGVPTVQQTVEGGGKADAETEEMVKLSKMTWQELFKSGQGEKLRLARPEDYNRIYKTRFGHEPK</sequence>
<reference evidence="2" key="1">
    <citation type="journal article" date="2014" name="Int. J. Syst. Evol. Microbiol.">
        <title>Complete genome of a new Firmicutes species belonging to the dominant human colonic microbiota ('Ruminococcus bicirculans') reveals two chromosomes and a selective capacity to utilize plant glucans.</title>
        <authorList>
            <consortium name="NISC Comparative Sequencing Program"/>
            <person name="Wegmann U."/>
            <person name="Louis P."/>
            <person name="Goesmann A."/>
            <person name="Henrissat B."/>
            <person name="Duncan S.H."/>
            <person name="Flint H.J."/>
        </authorList>
    </citation>
    <scope>NUCLEOTIDE SEQUENCE</scope>
    <source>
        <strain evidence="2">CGMCC 1.15287</strain>
    </source>
</reference>
<evidence type="ECO:0008006" key="6">
    <source>
        <dbReference type="Google" id="ProtNLM"/>
    </source>
</evidence>
<dbReference type="Proteomes" id="UP000642938">
    <property type="component" value="Unassembled WGS sequence"/>
</dbReference>
<gene>
    <name evidence="2" type="ORF">GCM10007422_17450</name>
    <name evidence="3" type="ORF">GGQ60_000585</name>
</gene>
<dbReference type="RefSeq" id="WP_183759874.1">
    <property type="nucleotide sequence ID" value="NZ_BMHZ01000002.1"/>
</dbReference>
<reference evidence="2" key="4">
    <citation type="submission" date="2024-05" db="EMBL/GenBank/DDBJ databases">
        <authorList>
            <person name="Sun Q."/>
            <person name="Zhou Y."/>
        </authorList>
    </citation>
    <scope>NUCLEOTIDE SEQUENCE</scope>
    <source>
        <strain evidence="2">CGMCC 1.15287</strain>
    </source>
</reference>
<dbReference type="AlphaFoldDB" id="A0A7W6K9I8"/>
<proteinExistence type="predicted"/>
<evidence type="ECO:0000256" key="1">
    <source>
        <dbReference type="SAM" id="Coils"/>
    </source>
</evidence>
<comment type="caution">
    <text evidence="3">The sequence shown here is derived from an EMBL/GenBank/DDBJ whole genome shotgun (WGS) entry which is preliminary data.</text>
</comment>
<dbReference type="EMBL" id="BMHZ01000002">
    <property type="protein sequence ID" value="GGH02784.1"/>
    <property type="molecule type" value="Genomic_DNA"/>
</dbReference>
<dbReference type="Proteomes" id="UP000532273">
    <property type="component" value="Unassembled WGS sequence"/>
</dbReference>
<organism evidence="3 4">
    <name type="scientific">Pedobacter zeae</name>
    <dbReference type="NCBI Taxonomy" id="1737356"/>
    <lineage>
        <taxon>Bacteria</taxon>
        <taxon>Pseudomonadati</taxon>
        <taxon>Bacteroidota</taxon>
        <taxon>Sphingobacteriia</taxon>
        <taxon>Sphingobacteriales</taxon>
        <taxon>Sphingobacteriaceae</taxon>
        <taxon>Pedobacter</taxon>
    </lineage>
</organism>
<accession>A0A7W6K9I8</accession>
<keyword evidence="1" id="KW-0175">Coiled coil</keyword>
<protein>
    <recommendedName>
        <fullName evidence="6">Mu-like prophage I protein</fullName>
    </recommendedName>
</protein>
<evidence type="ECO:0000313" key="4">
    <source>
        <dbReference type="Proteomes" id="UP000532273"/>
    </source>
</evidence>
<feature type="coiled-coil region" evidence="1">
    <location>
        <begin position="215"/>
        <end position="256"/>
    </location>
</feature>
<keyword evidence="5" id="KW-1185">Reference proteome</keyword>
<evidence type="ECO:0000313" key="3">
    <source>
        <dbReference type="EMBL" id="MBB4106625.1"/>
    </source>
</evidence>
<dbReference type="EMBL" id="JACIEF010000001">
    <property type="protein sequence ID" value="MBB4106625.1"/>
    <property type="molecule type" value="Genomic_DNA"/>
</dbReference>
<evidence type="ECO:0000313" key="5">
    <source>
        <dbReference type="Proteomes" id="UP000642938"/>
    </source>
</evidence>
<reference evidence="5" key="2">
    <citation type="journal article" date="2019" name="Int. J. Syst. Evol. Microbiol.">
        <title>The Global Catalogue of Microorganisms (GCM) 10K type strain sequencing project: providing services to taxonomists for standard genome sequencing and annotation.</title>
        <authorList>
            <consortium name="The Broad Institute Genomics Platform"/>
            <consortium name="The Broad Institute Genome Sequencing Center for Infectious Disease"/>
            <person name="Wu L."/>
            <person name="Ma J."/>
        </authorList>
    </citation>
    <scope>NUCLEOTIDE SEQUENCE [LARGE SCALE GENOMIC DNA]</scope>
    <source>
        <strain evidence="5">CGMCC 1.15287</strain>
    </source>
</reference>
<reference evidence="3 4" key="3">
    <citation type="submission" date="2020-08" db="EMBL/GenBank/DDBJ databases">
        <title>Genomic Encyclopedia of Type Strains, Phase IV (KMG-IV): sequencing the most valuable type-strain genomes for metagenomic binning, comparative biology and taxonomic classification.</title>
        <authorList>
            <person name="Goeker M."/>
        </authorList>
    </citation>
    <scope>NUCLEOTIDE SEQUENCE [LARGE SCALE GENOMIC DNA]</scope>
    <source>
        <strain evidence="3 4">DSM 100774</strain>
    </source>
</reference>